<evidence type="ECO:0000256" key="4">
    <source>
        <dbReference type="ARBA" id="ARBA00022452"/>
    </source>
</evidence>
<evidence type="ECO:0000256" key="2">
    <source>
        <dbReference type="ARBA" id="ARBA00007613"/>
    </source>
</evidence>
<keyword evidence="11" id="KW-1185">Reference proteome</keyword>
<comment type="caution">
    <text evidence="10">The sequence shown here is derived from an EMBL/GenBank/DDBJ whole genome shotgun (WGS) entry which is preliminary data.</text>
</comment>
<dbReference type="GO" id="GO:0015288">
    <property type="term" value="F:porin activity"/>
    <property type="evidence" value="ECO:0007669"/>
    <property type="project" value="TreeGrafter"/>
</dbReference>
<dbReference type="NCBIfam" id="TIGR01844">
    <property type="entry name" value="type_I_sec_TolC"/>
    <property type="match status" value="1"/>
</dbReference>
<evidence type="ECO:0000313" key="10">
    <source>
        <dbReference type="EMBL" id="MCQ8185963.1"/>
    </source>
</evidence>
<gene>
    <name evidence="10" type="ORF">NOG11_11240</name>
</gene>
<evidence type="ECO:0000256" key="7">
    <source>
        <dbReference type="ARBA" id="ARBA00023237"/>
    </source>
</evidence>
<evidence type="ECO:0000256" key="9">
    <source>
        <dbReference type="SAM" id="SignalP"/>
    </source>
</evidence>
<keyword evidence="9" id="KW-0732">Signal</keyword>
<dbReference type="PANTHER" id="PTHR30026">
    <property type="entry name" value="OUTER MEMBRANE PROTEIN TOLC"/>
    <property type="match status" value="1"/>
</dbReference>
<name>A0A9X2LA53_9PROT</name>
<evidence type="ECO:0000256" key="1">
    <source>
        <dbReference type="ARBA" id="ARBA00004442"/>
    </source>
</evidence>
<feature type="chain" id="PRO_5040970482" evidence="9">
    <location>
        <begin position="17"/>
        <end position="417"/>
    </location>
</feature>
<dbReference type="GO" id="GO:1990281">
    <property type="term" value="C:efflux pump complex"/>
    <property type="evidence" value="ECO:0007669"/>
    <property type="project" value="TreeGrafter"/>
</dbReference>
<comment type="subcellular location">
    <subcellularLocation>
        <location evidence="1">Cell outer membrane</location>
    </subcellularLocation>
</comment>
<feature type="coiled-coil region" evidence="8">
    <location>
        <begin position="106"/>
        <end position="203"/>
    </location>
</feature>
<dbReference type="InterPro" id="IPR003423">
    <property type="entry name" value="OMP_efflux"/>
</dbReference>
<evidence type="ECO:0000256" key="5">
    <source>
        <dbReference type="ARBA" id="ARBA00022692"/>
    </source>
</evidence>
<keyword evidence="4" id="KW-1134">Transmembrane beta strand</keyword>
<feature type="signal peptide" evidence="9">
    <location>
        <begin position="1"/>
        <end position="16"/>
    </location>
</feature>
<keyword evidence="3" id="KW-0813">Transport</keyword>
<dbReference type="GO" id="GO:0009279">
    <property type="term" value="C:cell outer membrane"/>
    <property type="evidence" value="ECO:0007669"/>
    <property type="project" value="UniProtKB-SubCell"/>
</dbReference>
<accession>A0A9X2LA53</accession>
<evidence type="ECO:0000313" key="11">
    <source>
        <dbReference type="Proteomes" id="UP001142610"/>
    </source>
</evidence>
<dbReference type="Pfam" id="PF02321">
    <property type="entry name" value="OEP"/>
    <property type="match status" value="2"/>
</dbReference>
<dbReference type="AlphaFoldDB" id="A0A9X2LA53"/>
<dbReference type="Gene3D" id="1.20.1600.10">
    <property type="entry name" value="Outer membrane efflux proteins (OEP)"/>
    <property type="match status" value="1"/>
</dbReference>
<dbReference type="GO" id="GO:0015562">
    <property type="term" value="F:efflux transmembrane transporter activity"/>
    <property type="evidence" value="ECO:0007669"/>
    <property type="project" value="InterPro"/>
</dbReference>
<dbReference type="InterPro" id="IPR010130">
    <property type="entry name" value="T1SS_OMP_TolC"/>
</dbReference>
<evidence type="ECO:0000256" key="8">
    <source>
        <dbReference type="SAM" id="Coils"/>
    </source>
</evidence>
<keyword evidence="5" id="KW-0812">Transmembrane</keyword>
<dbReference type="PANTHER" id="PTHR30026:SF22">
    <property type="entry name" value="OUTER MEMBRANE EFFLUX PROTEIN"/>
    <property type="match status" value="1"/>
</dbReference>
<keyword evidence="6" id="KW-0472">Membrane</keyword>
<dbReference type="Proteomes" id="UP001142610">
    <property type="component" value="Unassembled WGS sequence"/>
</dbReference>
<evidence type="ECO:0000256" key="3">
    <source>
        <dbReference type="ARBA" id="ARBA00022448"/>
    </source>
</evidence>
<dbReference type="InterPro" id="IPR051906">
    <property type="entry name" value="TolC-like"/>
</dbReference>
<evidence type="ECO:0000256" key="6">
    <source>
        <dbReference type="ARBA" id="ARBA00023136"/>
    </source>
</evidence>
<proteinExistence type="inferred from homology"/>
<keyword evidence="8" id="KW-0175">Coiled coil</keyword>
<comment type="similarity">
    <text evidence="2">Belongs to the outer membrane factor (OMF) (TC 1.B.17) family.</text>
</comment>
<dbReference type="EMBL" id="JANIBC010000010">
    <property type="protein sequence ID" value="MCQ8185963.1"/>
    <property type="molecule type" value="Genomic_DNA"/>
</dbReference>
<protein>
    <submittedName>
        <fullName evidence="10">TolC family outer membrane protein</fullName>
    </submittedName>
</protein>
<keyword evidence="7" id="KW-0998">Cell outer membrane</keyword>
<dbReference type="RefSeq" id="WP_256619860.1">
    <property type="nucleotide sequence ID" value="NZ_JANIBC010000010.1"/>
</dbReference>
<sequence length="417" mass="44220">MRKLAVILLACSSANAQTDPLLLRLTDGSPELAAAKAEAGAARAEVWEARGAALPQLSVTGQFGTVEETFTVQGAPGSFAATREPSAVSASIQQTLFASGRVMGGIRAAKASARQSEEEAEAVRQDLLLAGALLMAKLVRDRAVLEERSENARLTEGRLSEASARRRAGLATLTDERQSEARLALARAEVEAARAQLDAQEAAFARLFGFAAPRELTMPSLSTPLPGELEEALNLALRQHPSLGAARERQEAARQAVRAARGATLPQVSLNAEASSADEQRFGIELGEAEVYSLTVQGRWDLFSGGSGYARTRAAGQRRRAAGYLRDAEERRVREGVQASWSRLIAARASLMAREAQVRAASLAAEGVAAELTAGRRTRLDLLDADRERTEAEVALLSAKADVTAAEHALLHAVGGL</sequence>
<reference evidence="10" key="1">
    <citation type="submission" date="2022-07" db="EMBL/GenBank/DDBJ databases">
        <title>Parvularcula maris sp. nov., an algicidal bacterium isolated from seawater.</title>
        <authorList>
            <person name="Li F."/>
        </authorList>
    </citation>
    <scope>NUCLEOTIDE SEQUENCE</scope>
    <source>
        <strain evidence="10">BGMRC 0090</strain>
    </source>
</reference>
<dbReference type="SUPFAM" id="SSF56954">
    <property type="entry name" value="Outer membrane efflux proteins (OEP)"/>
    <property type="match status" value="1"/>
</dbReference>
<organism evidence="10 11">
    <name type="scientific">Parvularcula maris</name>
    <dbReference type="NCBI Taxonomy" id="2965077"/>
    <lineage>
        <taxon>Bacteria</taxon>
        <taxon>Pseudomonadati</taxon>
        <taxon>Pseudomonadota</taxon>
        <taxon>Alphaproteobacteria</taxon>
        <taxon>Parvularculales</taxon>
        <taxon>Parvularculaceae</taxon>
        <taxon>Parvularcula</taxon>
    </lineage>
</organism>